<dbReference type="AlphaFoldDB" id="A0A0C3PC77"/>
<accession>A0A0C3PC77</accession>
<dbReference type="EMBL" id="KN831967">
    <property type="protein sequence ID" value="KIO05309.1"/>
    <property type="molecule type" value="Genomic_DNA"/>
</dbReference>
<organism evidence="1 2">
    <name type="scientific">Pisolithus tinctorius Marx 270</name>
    <dbReference type="NCBI Taxonomy" id="870435"/>
    <lineage>
        <taxon>Eukaryota</taxon>
        <taxon>Fungi</taxon>
        <taxon>Dikarya</taxon>
        <taxon>Basidiomycota</taxon>
        <taxon>Agaricomycotina</taxon>
        <taxon>Agaricomycetes</taxon>
        <taxon>Agaricomycetidae</taxon>
        <taxon>Boletales</taxon>
        <taxon>Sclerodermatineae</taxon>
        <taxon>Pisolithaceae</taxon>
        <taxon>Pisolithus</taxon>
    </lineage>
</organism>
<protein>
    <submittedName>
        <fullName evidence="1">Uncharacterized protein</fullName>
    </submittedName>
</protein>
<proteinExistence type="predicted"/>
<dbReference type="Proteomes" id="UP000054217">
    <property type="component" value="Unassembled WGS sequence"/>
</dbReference>
<reference evidence="1 2" key="1">
    <citation type="submission" date="2014-04" db="EMBL/GenBank/DDBJ databases">
        <authorList>
            <consortium name="DOE Joint Genome Institute"/>
            <person name="Kuo A."/>
            <person name="Kohler A."/>
            <person name="Costa M.D."/>
            <person name="Nagy L.G."/>
            <person name="Floudas D."/>
            <person name="Copeland A."/>
            <person name="Barry K.W."/>
            <person name="Cichocki N."/>
            <person name="Veneault-Fourrey C."/>
            <person name="LaButti K."/>
            <person name="Lindquist E.A."/>
            <person name="Lipzen A."/>
            <person name="Lundell T."/>
            <person name="Morin E."/>
            <person name="Murat C."/>
            <person name="Sun H."/>
            <person name="Tunlid A."/>
            <person name="Henrissat B."/>
            <person name="Grigoriev I.V."/>
            <person name="Hibbett D.S."/>
            <person name="Martin F."/>
            <person name="Nordberg H.P."/>
            <person name="Cantor M.N."/>
            <person name="Hua S.X."/>
        </authorList>
    </citation>
    <scope>NUCLEOTIDE SEQUENCE [LARGE SCALE GENOMIC DNA]</scope>
    <source>
        <strain evidence="1 2">Marx 270</strain>
    </source>
</reference>
<gene>
    <name evidence="1" type="ORF">M404DRAFT_520504</name>
</gene>
<dbReference type="InParanoid" id="A0A0C3PC77"/>
<reference evidence="2" key="2">
    <citation type="submission" date="2015-01" db="EMBL/GenBank/DDBJ databases">
        <title>Evolutionary Origins and Diversification of the Mycorrhizal Mutualists.</title>
        <authorList>
            <consortium name="DOE Joint Genome Institute"/>
            <consortium name="Mycorrhizal Genomics Consortium"/>
            <person name="Kohler A."/>
            <person name="Kuo A."/>
            <person name="Nagy L.G."/>
            <person name="Floudas D."/>
            <person name="Copeland A."/>
            <person name="Barry K.W."/>
            <person name="Cichocki N."/>
            <person name="Veneault-Fourrey C."/>
            <person name="LaButti K."/>
            <person name="Lindquist E.A."/>
            <person name="Lipzen A."/>
            <person name="Lundell T."/>
            <person name="Morin E."/>
            <person name="Murat C."/>
            <person name="Riley R."/>
            <person name="Ohm R."/>
            <person name="Sun H."/>
            <person name="Tunlid A."/>
            <person name="Henrissat B."/>
            <person name="Grigoriev I.V."/>
            <person name="Hibbett D.S."/>
            <person name="Martin F."/>
        </authorList>
    </citation>
    <scope>NUCLEOTIDE SEQUENCE [LARGE SCALE GENOMIC DNA]</scope>
    <source>
        <strain evidence="2">Marx 270</strain>
    </source>
</reference>
<sequence>MTILSLKLRKMTYNQTRMKTRQYARSGLWRGSLPWGVFASVSTLLLQPCHLLLQDILFRSKRTVRVRMLPFLFRYRLPNVPHPYVGHLPPSTSSQSKVASGHLKRVSKWKRRRVSPGKCSTRIRTSTLEKREYLLPPYHLHVAWLQRRHPSMRYLGLLLVRPPRVRQFQESLRLC</sequence>
<dbReference type="HOGENOM" id="CLU_1533185_0_0_1"/>
<keyword evidence="2" id="KW-1185">Reference proteome</keyword>
<name>A0A0C3PC77_PISTI</name>
<evidence type="ECO:0000313" key="2">
    <source>
        <dbReference type="Proteomes" id="UP000054217"/>
    </source>
</evidence>
<evidence type="ECO:0000313" key="1">
    <source>
        <dbReference type="EMBL" id="KIO05309.1"/>
    </source>
</evidence>